<dbReference type="InterPro" id="IPR050312">
    <property type="entry name" value="IolE/XylAMocC-like"/>
</dbReference>
<evidence type="ECO:0000259" key="1">
    <source>
        <dbReference type="Pfam" id="PF01261"/>
    </source>
</evidence>
<organism evidence="2">
    <name type="scientific">Caldilinea aerophila</name>
    <dbReference type="NCBI Taxonomy" id="133453"/>
    <lineage>
        <taxon>Bacteria</taxon>
        <taxon>Bacillati</taxon>
        <taxon>Chloroflexota</taxon>
        <taxon>Caldilineae</taxon>
        <taxon>Caldilineales</taxon>
        <taxon>Caldilineaceae</taxon>
        <taxon>Caldilinea</taxon>
    </lineage>
</organism>
<dbReference type="SUPFAM" id="SSF51658">
    <property type="entry name" value="Xylose isomerase-like"/>
    <property type="match status" value="1"/>
</dbReference>
<dbReference type="Gene3D" id="3.20.20.150">
    <property type="entry name" value="Divalent-metal-dependent TIM barrel enzymes"/>
    <property type="match status" value="1"/>
</dbReference>
<gene>
    <name evidence="2" type="ORF">ENQ20_03180</name>
</gene>
<dbReference type="PANTHER" id="PTHR12110">
    <property type="entry name" value="HYDROXYPYRUVATE ISOMERASE"/>
    <property type="match status" value="1"/>
</dbReference>
<accession>A0A7C1FMK8</accession>
<proteinExistence type="predicted"/>
<reference evidence="2" key="1">
    <citation type="journal article" date="2020" name="mSystems">
        <title>Genome- and Community-Level Interaction Insights into Carbon Utilization and Element Cycling Functions of Hydrothermarchaeota in Hydrothermal Sediment.</title>
        <authorList>
            <person name="Zhou Z."/>
            <person name="Liu Y."/>
            <person name="Xu W."/>
            <person name="Pan J."/>
            <person name="Luo Z.H."/>
            <person name="Li M."/>
        </authorList>
    </citation>
    <scope>NUCLEOTIDE SEQUENCE [LARGE SCALE GENOMIC DNA]</scope>
    <source>
        <strain evidence="2">SpSt-289</strain>
    </source>
</reference>
<name>A0A7C1FMK8_9CHLR</name>
<evidence type="ECO:0000313" key="2">
    <source>
        <dbReference type="EMBL" id="HDX30478.1"/>
    </source>
</evidence>
<feature type="domain" description="Xylose isomerase-like TIM barrel" evidence="1">
    <location>
        <begin position="35"/>
        <end position="257"/>
    </location>
</feature>
<dbReference type="PANTHER" id="PTHR12110:SF41">
    <property type="entry name" value="INOSOSE DEHYDRATASE"/>
    <property type="match status" value="1"/>
</dbReference>
<comment type="caution">
    <text evidence="2">The sequence shown here is derived from an EMBL/GenBank/DDBJ whole genome shotgun (WGS) entry which is preliminary data.</text>
</comment>
<protein>
    <submittedName>
        <fullName evidence="2">Sugar phosphate isomerase/epimerase</fullName>
    </submittedName>
</protein>
<dbReference type="InterPro" id="IPR013022">
    <property type="entry name" value="Xyl_isomerase-like_TIM-brl"/>
</dbReference>
<dbReference type="EMBL" id="DSMG01000039">
    <property type="protein sequence ID" value="HDX30478.1"/>
    <property type="molecule type" value="Genomic_DNA"/>
</dbReference>
<sequence>MTNIHSPMQATRIPLAVQLYTLRNLTLDADALLGEVAATGYAGVELAGNLGLDADSLRALLEKHNLRVVSAHVPLQTLENDLPEVVRFHKTIGNDMLVVPWIPESERSKAAEGWKALGKRLNRLGRRLHMANMRLLYHNHDFEMALIEGRPAIAWLLEAAAPEYVGFEPDVAWIAAGGQDVVSMLQQYSGRVPRVHAKDLGDNEAERGLADVGSGRLDWDAILPAIEAAQVEWIVVEHDLPADPLASIRRSYAFLAEKLRA</sequence>
<dbReference type="InterPro" id="IPR036237">
    <property type="entry name" value="Xyl_isomerase-like_sf"/>
</dbReference>
<dbReference type="GO" id="GO:0016853">
    <property type="term" value="F:isomerase activity"/>
    <property type="evidence" value="ECO:0007669"/>
    <property type="project" value="UniProtKB-KW"/>
</dbReference>
<dbReference type="AlphaFoldDB" id="A0A7C1FMK8"/>
<keyword evidence="2" id="KW-0413">Isomerase</keyword>
<dbReference type="Pfam" id="PF01261">
    <property type="entry name" value="AP_endonuc_2"/>
    <property type="match status" value="1"/>
</dbReference>